<name>A0ABT3YUU8_9PSED</name>
<keyword evidence="1" id="KW-1133">Transmembrane helix</keyword>
<reference evidence="2 3" key="1">
    <citation type="submission" date="2022-07" db="EMBL/GenBank/DDBJ databases">
        <title>Characterization of plant growth promoting rhizobacteria (PGPR) for use as bioinoculants in agriculture.</title>
        <authorList>
            <person name="Hassen A.I."/>
            <person name="Pierneef R."/>
        </authorList>
    </citation>
    <scope>NUCLEOTIDE SEQUENCE [LARGE SCALE GENOMIC DNA]</scope>
    <source>
        <strain evidence="2 3">SARCC-3054</strain>
    </source>
</reference>
<keyword evidence="3" id="KW-1185">Reference proteome</keyword>
<keyword evidence="1" id="KW-0812">Transmembrane</keyword>
<dbReference type="EMBL" id="JANIGP010000008">
    <property type="protein sequence ID" value="MCY0109277.1"/>
    <property type="molecule type" value="Genomic_DNA"/>
</dbReference>
<comment type="caution">
    <text evidence="2">The sequence shown here is derived from an EMBL/GenBank/DDBJ whole genome shotgun (WGS) entry which is preliminary data.</text>
</comment>
<protein>
    <submittedName>
        <fullName evidence="2">Uncharacterized protein</fullName>
    </submittedName>
</protein>
<evidence type="ECO:0000313" key="2">
    <source>
        <dbReference type="EMBL" id="MCY0109277.1"/>
    </source>
</evidence>
<keyword evidence="1" id="KW-0472">Membrane</keyword>
<dbReference type="RefSeq" id="WP_267801716.1">
    <property type="nucleotide sequence ID" value="NZ_JANIGP010000008.1"/>
</dbReference>
<organism evidence="2 3">
    <name type="scientific">Pseudomonas monsensis</name>
    <dbReference type="NCBI Taxonomy" id="2745509"/>
    <lineage>
        <taxon>Bacteria</taxon>
        <taxon>Pseudomonadati</taxon>
        <taxon>Pseudomonadota</taxon>
        <taxon>Gammaproteobacteria</taxon>
        <taxon>Pseudomonadales</taxon>
        <taxon>Pseudomonadaceae</taxon>
        <taxon>Pseudomonas</taxon>
    </lineage>
</organism>
<proteinExistence type="predicted"/>
<evidence type="ECO:0000256" key="1">
    <source>
        <dbReference type="SAM" id="Phobius"/>
    </source>
</evidence>
<dbReference type="Proteomes" id="UP001207830">
    <property type="component" value="Unassembled WGS sequence"/>
</dbReference>
<gene>
    <name evidence="2" type="ORF">NQF78_13200</name>
</gene>
<feature type="transmembrane region" description="Helical" evidence="1">
    <location>
        <begin position="67"/>
        <end position="89"/>
    </location>
</feature>
<sequence>MLYLLKLQSVTRSRKRPSIAGSTGSDDMLLTTSTQVFLAGLTGGALLELIHWYALRREPEFPAYARSVRYWIVSALMALAGGLLAFLYFGGHAEGIVALHVGLSAPLILQKLSTTVASQSGARSVGADMMTFFRW</sequence>
<evidence type="ECO:0000313" key="3">
    <source>
        <dbReference type="Proteomes" id="UP001207830"/>
    </source>
</evidence>
<accession>A0ABT3YUU8</accession>
<feature type="transmembrane region" description="Helical" evidence="1">
    <location>
        <begin position="36"/>
        <end position="55"/>
    </location>
</feature>